<dbReference type="Pfam" id="PF12654">
    <property type="entry name" value="DUF3786"/>
    <property type="match status" value="1"/>
</dbReference>
<protein>
    <submittedName>
        <fullName evidence="2">DUF3786 domain-containing protein</fullName>
    </submittedName>
</protein>
<name>A0AAU8G8J0_9CHLR</name>
<proteinExistence type="predicted"/>
<evidence type="ECO:0000313" key="2">
    <source>
        <dbReference type="EMBL" id="XCH32726.1"/>
    </source>
</evidence>
<accession>A0AAU8G8J0</accession>
<evidence type="ECO:0000259" key="1">
    <source>
        <dbReference type="Pfam" id="PF12654"/>
    </source>
</evidence>
<dbReference type="RefSeq" id="WP_353713998.1">
    <property type="nucleotide sequence ID" value="NZ_CP159307.1"/>
</dbReference>
<reference evidence="2" key="1">
    <citation type="submission" date="2024-06" db="EMBL/GenBank/DDBJ databases">
        <title>A Novel Isolate, Dehalogenimonas sp. Strain 4OHTPN, Dechlorinates Aromatic 4 Hydroxy chlorothalonil by a Novel Reductive Dehalogenase.</title>
        <authorList>
            <person name="Liu G."/>
        </authorList>
    </citation>
    <scope>NUCLEOTIDE SEQUENCE</scope>
    <source>
        <strain evidence="2">4OHTPN</strain>
    </source>
</reference>
<dbReference type="EMBL" id="CP159307">
    <property type="protein sequence ID" value="XCH32726.1"/>
    <property type="molecule type" value="Genomic_DNA"/>
</dbReference>
<gene>
    <name evidence="2" type="ORF">ABV300_06040</name>
</gene>
<organism evidence="2">
    <name type="scientific">Dehalogenimonas sp. 4OHTPN</name>
    <dbReference type="NCBI Taxonomy" id="3166643"/>
    <lineage>
        <taxon>Bacteria</taxon>
        <taxon>Bacillati</taxon>
        <taxon>Chloroflexota</taxon>
        <taxon>Dehalococcoidia</taxon>
        <taxon>Dehalococcoidales</taxon>
        <taxon>Dehalococcoidaceae</taxon>
        <taxon>Dehalogenimonas</taxon>
    </lineage>
</organism>
<dbReference type="AlphaFoldDB" id="A0AAU8G8J0"/>
<sequence>MAFDRLSKFDLDVVCRSTGAIRKGDLTLQLTFIGAEVVIDLQHRTVESAERTLSITDKLVILHYLVTADGTAATGNLITFKELPGGRAYYPTFGRRTVAPVLARYGDEPENLVISAEALGGEPAVFGDAAVSIQALPQAVIYWVVWIGDGDFEAEGAVLFDSSISHYLPTEDIAVLCQSIAAFLSASQCVKR</sequence>
<feature type="domain" description="DUF3786" evidence="1">
    <location>
        <begin position="10"/>
        <end position="181"/>
    </location>
</feature>
<dbReference type="InterPro" id="IPR024264">
    <property type="entry name" value="DUF3786"/>
</dbReference>